<evidence type="ECO:0000313" key="1">
    <source>
        <dbReference type="EMBL" id="EMC99568.1"/>
    </source>
</evidence>
<proteinExistence type="predicted"/>
<dbReference type="Gene3D" id="3.40.50.1240">
    <property type="entry name" value="Phosphoglycerate mutase-like"/>
    <property type="match status" value="1"/>
</dbReference>
<dbReference type="KEGG" id="bcom:BAUCODRAFT_29941"/>
<evidence type="ECO:0000313" key="2">
    <source>
        <dbReference type="Proteomes" id="UP000011761"/>
    </source>
</evidence>
<dbReference type="Proteomes" id="UP000011761">
    <property type="component" value="Unassembled WGS sequence"/>
</dbReference>
<sequence>MPHPHSHPHPPPPPSKRTTTLHLLRFAHWQLTETYLRLQARLRRYTFVTITTTTNMPPTLHLVRHAQGYHNLNIANHRLHDPQLTPYGEQQCEELHKSFPHHAAIEAVIASPLKRTINTALLSFSSTISSKNLRVIALPELQETSDLPCDTGSSPSELLHAYADKPVDLSLVTEGWNSKKGKRAPNAKAIEARARAARRWLRGRGENEIVVVTHG</sequence>
<dbReference type="OrthoDB" id="496981at2759"/>
<gene>
    <name evidence="1" type="ORF">BAUCODRAFT_29941</name>
</gene>
<dbReference type="RefSeq" id="XP_007672908.1">
    <property type="nucleotide sequence ID" value="XM_007674718.1"/>
</dbReference>
<dbReference type="GO" id="GO:0016791">
    <property type="term" value="F:phosphatase activity"/>
    <property type="evidence" value="ECO:0007669"/>
    <property type="project" value="TreeGrafter"/>
</dbReference>
<organism evidence="1 2">
    <name type="scientific">Baudoinia panamericana (strain UAMH 10762)</name>
    <name type="common">Angels' share fungus</name>
    <name type="synonym">Baudoinia compniacensis (strain UAMH 10762)</name>
    <dbReference type="NCBI Taxonomy" id="717646"/>
    <lineage>
        <taxon>Eukaryota</taxon>
        <taxon>Fungi</taxon>
        <taxon>Dikarya</taxon>
        <taxon>Ascomycota</taxon>
        <taxon>Pezizomycotina</taxon>
        <taxon>Dothideomycetes</taxon>
        <taxon>Dothideomycetidae</taxon>
        <taxon>Mycosphaerellales</taxon>
        <taxon>Teratosphaeriaceae</taxon>
        <taxon>Baudoinia</taxon>
    </lineage>
</organism>
<dbReference type="HOGENOM" id="CLU_039184_1_1_1"/>
<dbReference type="SUPFAM" id="SSF53254">
    <property type="entry name" value="Phosphoglycerate mutase-like"/>
    <property type="match status" value="1"/>
</dbReference>
<accession>M2N691</accession>
<evidence type="ECO:0008006" key="3">
    <source>
        <dbReference type="Google" id="ProtNLM"/>
    </source>
</evidence>
<dbReference type="AlphaFoldDB" id="M2N691"/>
<reference evidence="1 2" key="1">
    <citation type="journal article" date="2012" name="PLoS Pathog.">
        <title>Diverse lifestyles and strategies of plant pathogenesis encoded in the genomes of eighteen Dothideomycetes fungi.</title>
        <authorList>
            <person name="Ohm R.A."/>
            <person name="Feau N."/>
            <person name="Henrissat B."/>
            <person name="Schoch C.L."/>
            <person name="Horwitz B.A."/>
            <person name="Barry K.W."/>
            <person name="Condon B.J."/>
            <person name="Copeland A.C."/>
            <person name="Dhillon B."/>
            <person name="Glaser F."/>
            <person name="Hesse C.N."/>
            <person name="Kosti I."/>
            <person name="LaButti K."/>
            <person name="Lindquist E.A."/>
            <person name="Lucas S."/>
            <person name="Salamov A.A."/>
            <person name="Bradshaw R.E."/>
            <person name="Ciuffetti L."/>
            <person name="Hamelin R.C."/>
            <person name="Kema G.H.J."/>
            <person name="Lawrence C."/>
            <person name="Scott J.A."/>
            <person name="Spatafora J.W."/>
            <person name="Turgeon B.G."/>
            <person name="de Wit P.J.G.M."/>
            <person name="Zhong S."/>
            <person name="Goodwin S.B."/>
            <person name="Grigoriev I.V."/>
        </authorList>
    </citation>
    <scope>NUCLEOTIDE SEQUENCE [LARGE SCALE GENOMIC DNA]</scope>
    <source>
        <strain evidence="1 2">UAMH 10762</strain>
    </source>
</reference>
<dbReference type="GO" id="GO:0005737">
    <property type="term" value="C:cytoplasm"/>
    <property type="evidence" value="ECO:0007669"/>
    <property type="project" value="TreeGrafter"/>
</dbReference>
<name>M2N691_BAUPA</name>
<protein>
    <recommendedName>
        <fullName evidence="3">Phosphoglycerate mutase-like protein</fullName>
    </recommendedName>
</protein>
<dbReference type="EMBL" id="KB445551">
    <property type="protein sequence ID" value="EMC99568.1"/>
    <property type="molecule type" value="Genomic_DNA"/>
</dbReference>
<dbReference type="PANTHER" id="PTHR48100">
    <property type="entry name" value="BROAD-SPECIFICITY PHOSPHATASE YOR283W-RELATED"/>
    <property type="match status" value="1"/>
</dbReference>
<dbReference type="GeneID" id="19111062"/>
<dbReference type="InterPro" id="IPR029033">
    <property type="entry name" value="His_PPase_superfam"/>
</dbReference>
<dbReference type="CDD" id="cd07067">
    <property type="entry name" value="HP_PGM_like"/>
    <property type="match status" value="1"/>
</dbReference>
<dbReference type="SMART" id="SM00855">
    <property type="entry name" value="PGAM"/>
    <property type="match status" value="1"/>
</dbReference>
<dbReference type="InterPro" id="IPR013078">
    <property type="entry name" value="His_Pase_superF_clade-1"/>
</dbReference>
<dbReference type="PANTHER" id="PTHR48100:SF54">
    <property type="entry name" value="PHOSPHATASE SPAC5H10.03-RELATED"/>
    <property type="match status" value="1"/>
</dbReference>
<keyword evidence="2" id="KW-1185">Reference proteome</keyword>
<dbReference type="Pfam" id="PF00300">
    <property type="entry name" value="His_Phos_1"/>
    <property type="match status" value="1"/>
</dbReference>
<dbReference type="InterPro" id="IPR050275">
    <property type="entry name" value="PGM_Phosphatase"/>
</dbReference>
<dbReference type="eggNOG" id="KOG4754">
    <property type="taxonomic scope" value="Eukaryota"/>
</dbReference>
<dbReference type="OMA" id="HGCFLHF"/>